<evidence type="ECO:0000256" key="2">
    <source>
        <dbReference type="ARBA" id="ARBA00022475"/>
    </source>
</evidence>
<dbReference type="Pfam" id="PF01292">
    <property type="entry name" value="Ni_hydr_CYTB"/>
    <property type="match status" value="1"/>
</dbReference>
<keyword evidence="2" id="KW-1003">Cell membrane</keyword>
<dbReference type="OrthoDB" id="196472at2"/>
<feature type="transmembrane region" description="Helical" evidence="7">
    <location>
        <begin position="216"/>
        <end position="237"/>
    </location>
</feature>
<protein>
    <submittedName>
        <fullName evidence="9">Cytochrome b</fullName>
    </submittedName>
</protein>
<organism evidence="9 10">
    <name type="scientific">Varunaivibrio sulfuroxidans</name>
    <dbReference type="NCBI Taxonomy" id="1773489"/>
    <lineage>
        <taxon>Bacteria</taxon>
        <taxon>Pseudomonadati</taxon>
        <taxon>Pseudomonadota</taxon>
        <taxon>Alphaproteobacteria</taxon>
        <taxon>Rhodospirillales</taxon>
        <taxon>Magnetovibrionaceae</taxon>
        <taxon>Varunaivibrio</taxon>
    </lineage>
</organism>
<dbReference type="InterPro" id="IPR016174">
    <property type="entry name" value="Di-haem_cyt_TM"/>
</dbReference>
<keyword evidence="10" id="KW-1185">Reference proteome</keyword>
<feature type="domain" description="Cytochrome b561 bacterial/Ni-hydrogenase" evidence="8">
    <location>
        <begin position="77"/>
        <end position="249"/>
    </location>
</feature>
<evidence type="ECO:0000256" key="3">
    <source>
        <dbReference type="ARBA" id="ARBA00022692"/>
    </source>
</evidence>
<feature type="transmembrane region" description="Helical" evidence="7">
    <location>
        <begin position="111"/>
        <end position="132"/>
    </location>
</feature>
<feature type="region of interest" description="Disordered" evidence="6">
    <location>
        <begin position="32"/>
        <end position="73"/>
    </location>
</feature>
<evidence type="ECO:0000313" key="10">
    <source>
        <dbReference type="Proteomes" id="UP000295304"/>
    </source>
</evidence>
<dbReference type="GO" id="GO:0005886">
    <property type="term" value="C:plasma membrane"/>
    <property type="evidence" value="ECO:0007669"/>
    <property type="project" value="UniProtKB-SubCell"/>
</dbReference>
<comment type="caution">
    <text evidence="9">The sequence shown here is derived from an EMBL/GenBank/DDBJ whole genome shotgun (WGS) entry which is preliminary data.</text>
</comment>
<gene>
    <name evidence="9" type="ORF">EDD55_103262</name>
</gene>
<feature type="transmembrane region" description="Helical" evidence="7">
    <location>
        <begin position="266"/>
        <end position="285"/>
    </location>
</feature>
<dbReference type="PANTHER" id="PTHR30485:SF2">
    <property type="entry name" value="BLL0597 PROTEIN"/>
    <property type="match status" value="1"/>
</dbReference>
<dbReference type="Proteomes" id="UP000295304">
    <property type="component" value="Unassembled WGS sequence"/>
</dbReference>
<evidence type="ECO:0000259" key="8">
    <source>
        <dbReference type="Pfam" id="PF01292"/>
    </source>
</evidence>
<dbReference type="AlphaFoldDB" id="A0A4R3JC68"/>
<evidence type="ECO:0000256" key="5">
    <source>
        <dbReference type="ARBA" id="ARBA00023136"/>
    </source>
</evidence>
<dbReference type="GO" id="GO:0009055">
    <property type="term" value="F:electron transfer activity"/>
    <property type="evidence" value="ECO:0007669"/>
    <property type="project" value="InterPro"/>
</dbReference>
<keyword evidence="3 7" id="KW-0812">Transmembrane</keyword>
<dbReference type="EMBL" id="SLZW01000003">
    <property type="protein sequence ID" value="TCS63639.1"/>
    <property type="molecule type" value="Genomic_DNA"/>
</dbReference>
<dbReference type="GO" id="GO:0022904">
    <property type="term" value="P:respiratory electron transport chain"/>
    <property type="evidence" value="ECO:0007669"/>
    <property type="project" value="InterPro"/>
</dbReference>
<keyword evidence="4 7" id="KW-1133">Transmembrane helix</keyword>
<dbReference type="InterPro" id="IPR051542">
    <property type="entry name" value="Hydrogenase_cytochrome"/>
</dbReference>
<comment type="subcellular location">
    <subcellularLocation>
        <location evidence="1">Cell membrane</location>
        <topology evidence="1">Multi-pass membrane protein</topology>
    </subcellularLocation>
</comment>
<accession>A0A4R3JC68</accession>
<evidence type="ECO:0000256" key="7">
    <source>
        <dbReference type="SAM" id="Phobius"/>
    </source>
</evidence>
<dbReference type="Gene3D" id="1.20.950.20">
    <property type="entry name" value="Transmembrane di-heme cytochromes, Chain C"/>
    <property type="match status" value="1"/>
</dbReference>
<proteinExistence type="predicted"/>
<feature type="transmembrane region" description="Helical" evidence="7">
    <location>
        <begin position="80"/>
        <end position="99"/>
    </location>
</feature>
<name>A0A4R3JC68_9PROT</name>
<sequence>MLIVTFLFQNEIRILNPILSITSHVPSDWRAKKPRRKVSMCPDTRSDEKAPSRRNPALDEKGGAGRGASSPPSDVKVWDFPTRVVHWAVVILVGVAWATSEGEGEHVLTSVHVDAGIAILVLVIFRLMWGVIGSKHSRFGDFVRSWAVVRTYAVRLFSFNPPRYLGHNPLGGWMVLTLLAFLAVSVVSGLAMSKDGYVGPFAHGPLAPLGYAHEGLTTALLALAGVHVFGVLAHFFLSGENLVRAMFSGIKTNTMSAPDVAGGYVGSWRAALALAGAMAITWWWIR</sequence>
<dbReference type="PANTHER" id="PTHR30485">
    <property type="entry name" value="NI/FE-HYDROGENASE 1 B-TYPE CYTOCHROME SUBUNIT"/>
    <property type="match status" value="1"/>
</dbReference>
<feature type="compositionally biased region" description="Basic and acidic residues" evidence="6">
    <location>
        <begin position="44"/>
        <end position="63"/>
    </location>
</feature>
<evidence type="ECO:0000313" key="9">
    <source>
        <dbReference type="EMBL" id="TCS63639.1"/>
    </source>
</evidence>
<dbReference type="SUPFAM" id="SSF81342">
    <property type="entry name" value="Transmembrane di-heme cytochromes"/>
    <property type="match status" value="1"/>
</dbReference>
<evidence type="ECO:0000256" key="4">
    <source>
        <dbReference type="ARBA" id="ARBA00022989"/>
    </source>
</evidence>
<evidence type="ECO:0000256" key="1">
    <source>
        <dbReference type="ARBA" id="ARBA00004651"/>
    </source>
</evidence>
<reference evidence="9 10" key="1">
    <citation type="submission" date="2019-03" db="EMBL/GenBank/DDBJ databases">
        <title>Genomic Encyclopedia of Type Strains, Phase IV (KMG-IV): sequencing the most valuable type-strain genomes for metagenomic binning, comparative biology and taxonomic classification.</title>
        <authorList>
            <person name="Goeker M."/>
        </authorList>
    </citation>
    <scope>NUCLEOTIDE SEQUENCE [LARGE SCALE GENOMIC DNA]</scope>
    <source>
        <strain evidence="9 10">DSM 101688</strain>
    </source>
</reference>
<dbReference type="GO" id="GO:0020037">
    <property type="term" value="F:heme binding"/>
    <property type="evidence" value="ECO:0007669"/>
    <property type="project" value="TreeGrafter"/>
</dbReference>
<dbReference type="InterPro" id="IPR011577">
    <property type="entry name" value="Cyt_b561_bac/Ni-Hgenase"/>
</dbReference>
<keyword evidence="5 7" id="KW-0472">Membrane</keyword>
<evidence type="ECO:0000256" key="6">
    <source>
        <dbReference type="SAM" id="MobiDB-lite"/>
    </source>
</evidence>
<feature type="transmembrane region" description="Helical" evidence="7">
    <location>
        <begin position="170"/>
        <end position="191"/>
    </location>
</feature>